<proteinExistence type="predicted"/>
<organism evidence="2">
    <name type="scientific">Anguilla anguilla</name>
    <name type="common">European freshwater eel</name>
    <name type="synonym">Muraena anguilla</name>
    <dbReference type="NCBI Taxonomy" id="7936"/>
    <lineage>
        <taxon>Eukaryota</taxon>
        <taxon>Metazoa</taxon>
        <taxon>Chordata</taxon>
        <taxon>Craniata</taxon>
        <taxon>Vertebrata</taxon>
        <taxon>Euteleostomi</taxon>
        <taxon>Actinopterygii</taxon>
        <taxon>Neopterygii</taxon>
        <taxon>Teleostei</taxon>
        <taxon>Anguilliformes</taxon>
        <taxon>Anguillidae</taxon>
        <taxon>Anguilla</taxon>
    </lineage>
</organism>
<reference evidence="2" key="1">
    <citation type="submission" date="2014-11" db="EMBL/GenBank/DDBJ databases">
        <authorList>
            <person name="Amaro Gonzalez C."/>
        </authorList>
    </citation>
    <scope>NUCLEOTIDE SEQUENCE</scope>
</reference>
<protein>
    <submittedName>
        <fullName evidence="2">Uncharacterized protein</fullName>
    </submittedName>
</protein>
<evidence type="ECO:0000256" key="1">
    <source>
        <dbReference type="SAM" id="MobiDB-lite"/>
    </source>
</evidence>
<dbReference type="AlphaFoldDB" id="A0A0E9Q5Y6"/>
<accession>A0A0E9Q5Y6</accession>
<name>A0A0E9Q5Y6_ANGAN</name>
<sequence>MDLRFLALPRSELSGTTETSSTVT</sequence>
<evidence type="ECO:0000313" key="2">
    <source>
        <dbReference type="EMBL" id="JAH12281.1"/>
    </source>
</evidence>
<feature type="region of interest" description="Disordered" evidence="1">
    <location>
        <begin position="1"/>
        <end position="24"/>
    </location>
</feature>
<dbReference type="EMBL" id="GBXM01096296">
    <property type="protein sequence ID" value="JAH12281.1"/>
    <property type="molecule type" value="Transcribed_RNA"/>
</dbReference>
<reference evidence="2" key="2">
    <citation type="journal article" date="2015" name="Fish Shellfish Immunol.">
        <title>Early steps in the European eel (Anguilla anguilla)-Vibrio vulnificus interaction in the gills: Role of the RtxA13 toxin.</title>
        <authorList>
            <person name="Callol A."/>
            <person name="Pajuelo D."/>
            <person name="Ebbesson L."/>
            <person name="Teles M."/>
            <person name="MacKenzie S."/>
            <person name="Amaro C."/>
        </authorList>
    </citation>
    <scope>NUCLEOTIDE SEQUENCE</scope>
</reference>
<feature type="compositionally biased region" description="Low complexity" evidence="1">
    <location>
        <begin position="11"/>
        <end position="24"/>
    </location>
</feature>